<organism evidence="1">
    <name type="scientific">Rhizophora mucronata</name>
    <name type="common">Asiatic mangrove</name>
    <dbReference type="NCBI Taxonomy" id="61149"/>
    <lineage>
        <taxon>Eukaryota</taxon>
        <taxon>Viridiplantae</taxon>
        <taxon>Streptophyta</taxon>
        <taxon>Embryophyta</taxon>
        <taxon>Tracheophyta</taxon>
        <taxon>Spermatophyta</taxon>
        <taxon>Magnoliopsida</taxon>
        <taxon>eudicotyledons</taxon>
        <taxon>Gunneridae</taxon>
        <taxon>Pentapetalae</taxon>
        <taxon>rosids</taxon>
        <taxon>fabids</taxon>
        <taxon>Malpighiales</taxon>
        <taxon>Rhizophoraceae</taxon>
        <taxon>Rhizophora</taxon>
    </lineage>
</organism>
<protein>
    <submittedName>
        <fullName evidence="1">Uncharacterized protein</fullName>
    </submittedName>
</protein>
<proteinExistence type="predicted"/>
<evidence type="ECO:0000313" key="1">
    <source>
        <dbReference type="EMBL" id="MBX60450.1"/>
    </source>
</evidence>
<dbReference type="AlphaFoldDB" id="A0A2P2Q0C5"/>
<accession>A0A2P2Q0C5</accession>
<name>A0A2P2Q0C5_RHIMU</name>
<sequence>MEQSILCTFVSIRFGF</sequence>
<dbReference type="EMBL" id="GGEC01079966">
    <property type="protein sequence ID" value="MBX60450.1"/>
    <property type="molecule type" value="Transcribed_RNA"/>
</dbReference>
<reference evidence="1" key="1">
    <citation type="submission" date="2018-02" db="EMBL/GenBank/DDBJ databases">
        <title>Rhizophora mucronata_Transcriptome.</title>
        <authorList>
            <person name="Meera S.P."/>
            <person name="Sreeshan A."/>
            <person name="Augustine A."/>
        </authorList>
    </citation>
    <scope>NUCLEOTIDE SEQUENCE</scope>
    <source>
        <tissue evidence="1">Leaf</tissue>
    </source>
</reference>